<keyword evidence="5 10" id="KW-0552">Olfaction</keyword>
<feature type="transmembrane region" description="Helical" evidence="10">
    <location>
        <begin position="38"/>
        <end position="55"/>
    </location>
</feature>
<dbReference type="InterPro" id="IPR004117">
    <property type="entry name" value="7tm6_olfct_rcpt"/>
</dbReference>
<protein>
    <recommendedName>
        <fullName evidence="10">Odorant receptor</fullName>
    </recommendedName>
</protein>
<comment type="similarity">
    <text evidence="10">Belongs to the insect chemoreceptor superfamily. Heteromeric odorant receptor channel (TC 1.A.69) family.</text>
</comment>
<dbReference type="GO" id="GO:0007165">
    <property type="term" value="P:signal transduction"/>
    <property type="evidence" value="ECO:0007669"/>
    <property type="project" value="UniProtKB-KW"/>
</dbReference>
<keyword evidence="9 10" id="KW-0807">Transducer</keyword>
<comment type="subcellular location">
    <subcellularLocation>
        <location evidence="1 10">Cell membrane</location>
        <topology evidence="1 10">Multi-pass membrane protein</topology>
    </subcellularLocation>
</comment>
<evidence type="ECO:0000256" key="3">
    <source>
        <dbReference type="ARBA" id="ARBA00022606"/>
    </source>
</evidence>
<dbReference type="GO" id="GO:0005886">
    <property type="term" value="C:plasma membrane"/>
    <property type="evidence" value="ECO:0007669"/>
    <property type="project" value="UniProtKB-SubCell"/>
</dbReference>
<dbReference type="GO" id="GO:0004984">
    <property type="term" value="F:olfactory receptor activity"/>
    <property type="evidence" value="ECO:0007669"/>
    <property type="project" value="InterPro"/>
</dbReference>
<feature type="transmembrane region" description="Helical" evidence="10">
    <location>
        <begin position="129"/>
        <end position="151"/>
    </location>
</feature>
<keyword evidence="6 10" id="KW-1133">Transmembrane helix</keyword>
<comment type="caution">
    <text evidence="10">Lacks conserved residue(s) required for the propagation of feature annotation.</text>
</comment>
<keyword evidence="3 10" id="KW-0716">Sensory transduction</keyword>
<dbReference type="PANTHER" id="PTHR21137">
    <property type="entry name" value="ODORANT RECEPTOR"/>
    <property type="match status" value="1"/>
</dbReference>
<accession>A0A8F4MY76</accession>
<name>A0A8F4MY76_EUCBR</name>
<evidence type="ECO:0000256" key="4">
    <source>
        <dbReference type="ARBA" id="ARBA00022692"/>
    </source>
</evidence>
<proteinExistence type="evidence at transcript level"/>
<feature type="transmembrane region" description="Helical" evidence="10">
    <location>
        <begin position="183"/>
        <end position="213"/>
    </location>
</feature>
<dbReference type="EMBL" id="MW419392">
    <property type="protein sequence ID" value="QXE93253.1"/>
    <property type="molecule type" value="mRNA"/>
</dbReference>
<dbReference type="GO" id="GO:0005549">
    <property type="term" value="F:odorant binding"/>
    <property type="evidence" value="ECO:0007669"/>
    <property type="project" value="InterPro"/>
</dbReference>
<reference evidence="11" key="1">
    <citation type="submission" date="2020-12" db="EMBL/GenBank/DDBJ databases">
        <authorList>
            <person name="Wen X."/>
        </authorList>
    </citation>
    <scope>NUCLEOTIDE SEQUENCE</scope>
</reference>
<evidence type="ECO:0000256" key="2">
    <source>
        <dbReference type="ARBA" id="ARBA00022475"/>
    </source>
</evidence>
<dbReference type="PANTHER" id="PTHR21137:SF35">
    <property type="entry name" value="ODORANT RECEPTOR 19A-RELATED"/>
    <property type="match status" value="1"/>
</dbReference>
<feature type="transmembrane region" description="Helical" evidence="10">
    <location>
        <begin position="75"/>
        <end position="91"/>
    </location>
</feature>
<dbReference type="Pfam" id="PF02949">
    <property type="entry name" value="7tm_6"/>
    <property type="match status" value="1"/>
</dbReference>
<keyword evidence="8 10" id="KW-0675">Receptor</keyword>
<keyword evidence="4 10" id="KW-0812">Transmembrane</keyword>
<keyword evidence="7 10" id="KW-0472">Membrane</keyword>
<evidence type="ECO:0000256" key="1">
    <source>
        <dbReference type="ARBA" id="ARBA00004651"/>
    </source>
</evidence>
<sequence>MQGEKKRPRITAFLKAIMIFTGTWRLPLMTSRFIENCYFVYSIFAQVSVLLLWTGMSLNVPIALKSDDFEKTSEGIGYAIVMSLVLFKIIISQTQKMKDLINQCELEQEKTYQEEPEEVQRHVDASVRVLNVILYITFLNTMIAAVILYSIGISRYLEYRHYNSTVEKPLLLPMWCPFDHNQYYGLAFFSGFFMLVIASNCSVVVQLLFFTLVTHAIIQLKSLGILAKNFHKFCEIDGSQLECVQKDPAITMLRHICFKHKSIISYVEKFNMAMRNILLLEFLLNSLNIASQIVRLFLLNEPFWIKIFVGVFCNVEIVRLFLTAWHANEVQVQSVALADALFASNWYEQSEKAKKMIQIMMMRSRKPLSISIGPFFPMTLDTAISTMKAAYSYVTLIATMASKK</sequence>
<dbReference type="AlphaFoldDB" id="A0A8F4MY76"/>
<evidence type="ECO:0000256" key="7">
    <source>
        <dbReference type="ARBA" id="ARBA00023136"/>
    </source>
</evidence>
<evidence type="ECO:0000256" key="5">
    <source>
        <dbReference type="ARBA" id="ARBA00022725"/>
    </source>
</evidence>
<evidence type="ECO:0000256" key="10">
    <source>
        <dbReference type="RuleBase" id="RU351113"/>
    </source>
</evidence>
<keyword evidence="2" id="KW-1003">Cell membrane</keyword>
<evidence type="ECO:0000256" key="6">
    <source>
        <dbReference type="ARBA" id="ARBA00022989"/>
    </source>
</evidence>
<evidence type="ECO:0000313" key="11">
    <source>
        <dbReference type="EMBL" id="QXE93253.1"/>
    </source>
</evidence>
<feature type="transmembrane region" description="Helical" evidence="10">
    <location>
        <begin position="277"/>
        <end position="297"/>
    </location>
</feature>
<organism evidence="11">
    <name type="scientific">Eucryptorrhynchus brandti</name>
    <name type="common">Snout weevil</name>
    <dbReference type="NCBI Taxonomy" id="436910"/>
    <lineage>
        <taxon>Eukaryota</taxon>
        <taxon>Metazoa</taxon>
        <taxon>Ecdysozoa</taxon>
        <taxon>Arthropoda</taxon>
        <taxon>Hexapoda</taxon>
        <taxon>Insecta</taxon>
        <taxon>Pterygota</taxon>
        <taxon>Neoptera</taxon>
        <taxon>Endopterygota</taxon>
        <taxon>Coleoptera</taxon>
        <taxon>Polyphaga</taxon>
        <taxon>Cucujiformia</taxon>
        <taxon>Curculionidae</taxon>
        <taxon>Cryptorhynchinae</taxon>
        <taxon>Eucryptorrhynchus</taxon>
    </lineage>
</organism>
<evidence type="ECO:0000256" key="9">
    <source>
        <dbReference type="ARBA" id="ARBA00023224"/>
    </source>
</evidence>
<evidence type="ECO:0000256" key="8">
    <source>
        <dbReference type="ARBA" id="ARBA00023170"/>
    </source>
</evidence>